<dbReference type="GO" id="GO:0055129">
    <property type="term" value="P:L-proline biosynthetic process"/>
    <property type="evidence" value="ECO:0007669"/>
    <property type="project" value="TreeGrafter"/>
</dbReference>
<feature type="region of interest" description="Disordered" evidence="2">
    <location>
        <begin position="1"/>
        <end position="25"/>
    </location>
</feature>
<dbReference type="SUPFAM" id="SSF51735">
    <property type="entry name" value="NAD(P)-binding Rossmann-fold domains"/>
    <property type="match status" value="1"/>
</dbReference>
<sequence>MSTSPIDAPLTLSSPPTGSGSKDVNKPFKVRSELLASTRLASKAQLLHHTRSLSIQVIAHEVFLLVIACTKCFAVANKEPPMIGILGGGNVGTTVIMTLLANGYRAERMALSTRQPDRIPRCEALKAPSALPMFQLVPRYYDNARLARESDILIFCMPPSQLKSVTIQIRHSLAANARAPPLVISALCGVTDHTLSKACGSQAVVRVQPEVTKIASLWHEQHEEHADEEQPVDTRLASLSMNLPDYQKGMAGRDQQLLPLRLAAEAIAPQREDVRNLMQAFYLLCRRAWSQAMSTEGIGKVLFGDKNEVVMESFGQVLSDSNGEQQRQNEDSNNPFVSSNWPLEWEQDLVDLQAQLALHALQHST</sequence>
<evidence type="ECO:0000313" key="4">
    <source>
        <dbReference type="EMBL" id="ETI32703.1"/>
    </source>
</evidence>
<dbReference type="InterPro" id="IPR036291">
    <property type="entry name" value="NAD(P)-bd_dom_sf"/>
</dbReference>
<comment type="similarity">
    <text evidence="1">Belongs to the pyrroline-5-carboxylate reductase family.</text>
</comment>
<reference evidence="4 5" key="1">
    <citation type="submission" date="2013-11" db="EMBL/GenBank/DDBJ databases">
        <title>The Genome Sequence of Phytophthora parasitica P1569.</title>
        <authorList>
            <consortium name="The Broad Institute Genomics Platform"/>
            <person name="Russ C."/>
            <person name="Tyler B."/>
            <person name="Panabieres F."/>
            <person name="Shan W."/>
            <person name="Tripathy S."/>
            <person name="Grunwald N."/>
            <person name="Machado M."/>
            <person name="Johnson C.S."/>
            <person name="Arredondo F."/>
            <person name="Hong C."/>
            <person name="Coffey M."/>
            <person name="Young S.K."/>
            <person name="Zeng Q."/>
            <person name="Gargeya S."/>
            <person name="Fitzgerald M."/>
            <person name="Abouelleil A."/>
            <person name="Alvarado L."/>
            <person name="Chapman S.B."/>
            <person name="Gainer-Dewar J."/>
            <person name="Goldberg J."/>
            <person name="Griggs A."/>
            <person name="Gujja S."/>
            <person name="Hansen M."/>
            <person name="Howarth C."/>
            <person name="Imamovic A."/>
            <person name="Ireland A."/>
            <person name="Larimer J."/>
            <person name="McCowan C."/>
            <person name="Murphy C."/>
            <person name="Pearson M."/>
            <person name="Poon T.W."/>
            <person name="Priest M."/>
            <person name="Roberts A."/>
            <person name="Saif S."/>
            <person name="Shea T."/>
            <person name="Sykes S."/>
            <person name="Wortman J."/>
            <person name="Nusbaum C."/>
            <person name="Birren B."/>
        </authorList>
    </citation>
    <scope>NUCLEOTIDE SEQUENCE [LARGE SCALE GENOMIC DNA]</scope>
    <source>
        <strain evidence="4 5">P1569</strain>
    </source>
</reference>
<dbReference type="PANTHER" id="PTHR11645">
    <property type="entry name" value="PYRROLINE-5-CARBOXYLATE REDUCTASE"/>
    <property type="match status" value="1"/>
</dbReference>
<comment type="caution">
    <text evidence="4">The sequence shown here is derived from an EMBL/GenBank/DDBJ whole genome shotgun (WGS) entry which is preliminary data.</text>
</comment>
<proteinExistence type="inferred from homology"/>
<dbReference type="GO" id="GO:0004735">
    <property type="term" value="F:pyrroline-5-carboxylate reductase activity"/>
    <property type="evidence" value="ECO:0007669"/>
    <property type="project" value="TreeGrafter"/>
</dbReference>
<dbReference type="Pfam" id="PF03807">
    <property type="entry name" value="F420_oxidored"/>
    <property type="match status" value="1"/>
</dbReference>
<gene>
    <name evidence="4" type="ORF">F443_20541</name>
</gene>
<evidence type="ECO:0000259" key="3">
    <source>
        <dbReference type="Pfam" id="PF03807"/>
    </source>
</evidence>
<feature type="compositionally biased region" description="Polar residues" evidence="2">
    <location>
        <begin position="1"/>
        <end position="22"/>
    </location>
</feature>
<evidence type="ECO:0000256" key="2">
    <source>
        <dbReference type="SAM" id="MobiDB-lite"/>
    </source>
</evidence>
<dbReference type="Proteomes" id="UP000018721">
    <property type="component" value="Unassembled WGS sequence"/>
</dbReference>
<evidence type="ECO:0000313" key="5">
    <source>
        <dbReference type="Proteomes" id="UP000018721"/>
    </source>
</evidence>
<dbReference type="Gene3D" id="3.40.50.720">
    <property type="entry name" value="NAD(P)-binding Rossmann-like Domain"/>
    <property type="match status" value="1"/>
</dbReference>
<protein>
    <recommendedName>
        <fullName evidence="3">Pyrroline-5-carboxylate reductase catalytic N-terminal domain-containing protein</fullName>
    </recommendedName>
</protein>
<dbReference type="InterPro" id="IPR028939">
    <property type="entry name" value="P5C_Rdtase_cat_N"/>
</dbReference>
<evidence type="ECO:0000256" key="1">
    <source>
        <dbReference type="ARBA" id="ARBA00005525"/>
    </source>
</evidence>
<name>V9E2C7_PHYNI</name>
<feature type="domain" description="Pyrroline-5-carboxylate reductase catalytic N-terminal" evidence="3">
    <location>
        <begin position="83"/>
        <end position="187"/>
    </location>
</feature>
<dbReference type="eggNOG" id="ENOG502SWJZ">
    <property type="taxonomic scope" value="Eukaryota"/>
</dbReference>
<dbReference type="PANTHER" id="PTHR11645:SF58">
    <property type="entry name" value="NADP-DEPENDENT OXIDOREDUCTASE DOMAIN-CONTAINING PROTEIN 1"/>
    <property type="match status" value="1"/>
</dbReference>
<dbReference type="AlphaFoldDB" id="V9E2C7"/>
<dbReference type="EMBL" id="ANIZ01003579">
    <property type="protein sequence ID" value="ETI32703.1"/>
    <property type="molecule type" value="Genomic_DNA"/>
</dbReference>
<accession>V9E2C7</accession>
<keyword evidence="5" id="KW-1185">Reference proteome</keyword>
<dbReference type="HOGENOM" id="CLU_759668_0_0_1"/>
<organism evidence="4 5">
    <name type="scientific">Phytophthora nicotianae P1569</name>
    <dbReference type="NCBI Taxonomy" id="1317065"/>
    <lineage>
        <taxon>Eukaryota</taxon>
        <taxon>Sar</taxon>
        <taxon>Stramenopiles</taxon>
        <taxon>Oomycota</taxon>
        <taxon>Peronosporomycetes</taxon>
        <taxon>Peronosporales</taxon>
        <taxon>Peronosporaceae</taxon>
        <taxon>Phytophthora</taxon>
    </lineage>
</organism>
<dbReference type="OrthoDB" id="195672at2759"/>